<dbReference type="Proteomes" id="UP000192815">
    <property type="component" value="Unassembled WGS sequence"/>
</dbReference>
<proteinExistence type="predicted"/>
<keyword evidence="2" id="KW-1185">Reference proteome</keyword>
<dbReference type="EMBL" id="MUIO01000072">
    <property type="protein sequence ID" value="ORC57900.1"/>
    <property type="molecule type" value="Genomic_DNA"/>
</dbReference>
<dbReference type="InterPro" id="IPR027417">
    <property type="entry name" value="P-loop_NTPase"/>
</dbReference>
<accession>A0A1X0N3G5</accession>
<dbReference type="AlphaFoldDB" id="A0A1X0N3G5"/>
<protein>
    <recommendedName>
        <fullName evidence="3">AAA+ ATPase domain-containing protein</fullName>
    </recommendedName>
</protein>
<evidence type="ECO:0008006" key="3">
    <source>
        <dbReference type="Google" id="ProtNLM"/>
    </source>
</evidence>
<dbReference type="SUPFAM" id="SSF52540">
    <property type="entry name" value="P-loop containing nucleoside triphosphate hydrolases"/>
    <property type="match status" value="1"/>
</dbReference>
<evidence type="ECO:0000313" key="2">
    <source>
        <dbReference type="Proteomes" id="UP000192815"/>
    </source>
</evidence>
<name>A0A1X0N3G5_9PSED</name>
<reference evidence="2" key="1">
    <citation type="submission" date="2017-02" db="EMBL/GenBank/DDBJ databases">
        <title>Pseudomonas floridae sp. nov., a novel pathogenic bacterial species isolated from tomato.</title>
        <authorList>
            <person name="Timilsina S."/>
            <person name="Vallad G.E."/>
            <person name="Jones J.B."/>
        </authorList>
    </citation>
    <scope>NUCLEOTIDE SEQUENCE [LARGE SCALE GENOMIC DNA]</scope>
    <source>
        <strain evidence="2">GEV388</strain>
    </source>
</reference>
<evidence type="ECO:0000313" key="1">
    <source>
        <dbReference type="EMBL" id="ORC57900.1"/>
    </source>
</evidence>
<organism evidence="1 2">
    <name type="scientific">Pseudomonas floridensis</name>
    <dbReference type="NCBI Taxonomy" id="1958950"/>
    <lineage>
        <taxon>Bacteria</taxon>
        <taxon>Pseudomonadati</taxon>
        <taxon>Pseudomonadota</taxon>
        <taxon>Gammaproteobacteria</taxon>
        <taxon>Pseudomonadales</taxon>
        <taxon>Pseudomonadaceae</taxon>
        <taxon>Pseudomonas</taxon>
    </lineage>
</organism>
<gene>
    <name evidence="1" type="ORF">BZK31_17905</name>
</gene>
<comment type="caution">
    <text evidence="1">The sequence shown here is derived from an EMBL/GenBank/DDBJ whole genome shotgun (WGS) entry which is preliminary data.</text>
</comment>
<dbReference type="STRING" id="1958950.BZK31_17905"/>
<sequence>MVLEGLHGFQYHWPERTQVIKALDDVVNAKSSMIVMLRGASGAGISSILDEFSSKHPSGVIVVTPRLYDDKINIVGQVLHALFPLSDFPSHKRTPQSLLHLREADRKIIVFDDLDIITSQNGMQEVVFDQLKELTRYPGNFTTILSTRNKKLILDYSELNRVTKIVVHVSGNIPAADIGAVIRKFYDWCNNQYDTDLLVPCDLRLGKRARDITIDQLINVCESLYCTDLLEILSRSNGRARNFATAPSLPEALYHLPELRHAAESKAFG</sequence>
<dbReference type="Gene3D" id="3.40.50.300">
    <property type="entry name" value="P-loop containing nucleotide triphosphate hydrolases"/>
    <property type="match status" value="1"/>
</dbReference>